<dbReference type="EMBL" id="CM017324">
    <property type="protein sequence ID" value="KAE8037024.1"/>
    <property type="molecule type" value="Genomic_DNA"/>
</dbReference>
<evidence type="ECO:0000259" key="2">
    <source>
        <dbReference type="PROSITE" id="PS50157"/>
    </source>
</evidence>
<dbReference type="GO" id="GO:0008270">
    <property type="term" value="F:zinc ion binding"/>
    <property type="evidence" value="ECO:0007669"/>
    <property type="project" value="UniProtKB-KW"/>
</dbReference>
<dbReference type="Proteomes" id="UP000327013">
    <property type="component" value="Chromosome 4"/>
</dbReference>
<reference evidence="3 4" key="1">
    <citation type="submission" date="2019-06" db="EMBL/GenBank/DDBJ databases">
        <title>A chromosomal-level reference genome of Carpinus fangiana (Coryloideae, Betulaceae).</title>
        <authorList>
            <person name="Yang X."/>
            <person name="Wang Z."/>
            <person name="Zhang L."/>
            <person name="Hao G."/>
            <person name="Liu J."/>
            <person name="Yang Y."/>
        </authorList>
    </citation>
    <scope>NUCLEOTIDE SEQUENCE [LARGE SCALE GENOMIC DNA]</scope>
    <source>
        <strain evidence="3">Cfa_2016G</strain>
        <tissue evidence="3">Leaf</tissue>
    </source>
</reference>
<evidence type="ECO:0000256" key="1">
    <source>
        <dbReference type="PROSITE-ProRule" id="PRU00042"/>
    </source>
</evidence>
<dbReference type="AlphaFoldDB" id="A0A660KMJ2"/>
<dbReference type="Pfam" id="PF13912">
    <property type="entry name" value="zf-C2H2_6"/>
    <property type="match status" value="1"/>
</dbReference>
<evidence type="ECO:0000313" key="3">
    <source>
        <dbReference type="EMBL" id="KAE8037024.1"/>
    </source>
</evidence>
<dbReference type="Gene3D" id="3.30.160.60">
    <property type="entry name" value="Classic Zinc Finger"/>
    <property type="match status" value="1"/>
</dbReference>
<name>A0A660KMJ2_9ROSI</name>
<sequence length="182" mass="20766">MDKQEDINDPQQYTEEWFNVILINPIGKEFELPNVSSTMRSLQTHVHSFFNSYHQVCPNRSMHMRYQPGVPKQEPQILPETNISSWLDHSKPEKKIIDAVLPDQTVPTRGNHKCFLCNVSFGSGNALGGHMSSHARKRKREAMRNISQPFNSENSFFDFVDRLGFKDLSTPATITSNSMGPT</sequence>
<gene>
    <name evidence="3" type="ORF">FH972_009651</name>
</gene>
<accession>A0A660KMJ2</accession>
<dbReference type="PROSITE" id="PS00028">
    <property type="entry name" value="ZINC_FINGER_C2H2_1"/>
    <property type="match status" value="1"/>
</dbReference>
<dbReference type="InterPro" id="IPR013087">
    <property type="entry name" value="Znf_C2H2_type"/>
</dbReference>
<keyword evidence="1" id="KW-0863">Zinc-finger</keyword>
<keyword evidence="4" id="KW-1185">Reference proteome</keyword>
<proteinExistence type="predicted"/>
<keyword evidence="1" id="KW-0862">Zinc</keyword>
<evidence type="ECO:0000313" key="4">
    <source>
        <dbReference type="Proteomes" id="UP000327013"/>
    </source>
</evidence>
<dbReference type="OrthoDB" id="1752106at2759"/>
<protein>
    <recommendedName>
        <fullName evidence="2">C2H2-type domain-containing protein</fullName>
    </recommendedName>
</protein>
<dbReference type="PROSITE" id="PS50157">
    <property type="entry name" value="ZINC_FINGER_C2H2_2"/>
    <property type="match status" value="1"/>
</dbReference>
<organism evidence="3 4">
    <name type="scientific">Carpinus fangiana</name>
    <dbReference type="NCBI Taxonomy" id="176857"/>
    <lineage>
        <taxon>Eukaryota</taxon>
        <taxon>Viridiplantae</taxon>
        <taxon>Streptophyta</taxon>
        <taxon>Embryophyta</taxon>
        <taxon>Tracheophyta</taxon>
        <taxon>Spermatophyta</taxon>
        <taxon>Magnoliopsida</taxon>
        <taxon>eudicotyledons</taxon>
        <taxon>Gunneridae</taxon>
        <taxon>Pentapetalae</taxon>
        <taxon>rosids</taxon>
        <taxon>fabids</taxon>
        <taxon>Fagales</taxon>
        <taxon>Betulaceae</taxon>
        <taxon>Carpinus</taxon>
    </lineage>
</organism>
<keyword evidence="1" id="KW-0479">Metal-binding</keyword>
<feature type="domain" description="C2H2-type" evidence="2">
    <location>
        <begin position="112"/>
        <end position="139"/>
    </location>
</feature>